<sequence>MVDSAGLDALLAFLESQFKGPKGVLKGYVTMRVMCAKIESLDGFQELKDMEVNFE</sequence>
<protein>
    <submittedName>
        <fullName evidence="1">Uncharacterized protein</fullName>
    </submittedName>
</protein>
<evidence type="ECO:0000313" key="1">
    <source>
        <dbReference type="EMBL" id="QYC95159.1"/>
    </source>
</evidence>
<keyword evidence="2" id="KW-1185">Reference proteome</keyword>
<reference evidence="1 2" key="1">
    <citation type="journal article" date="2022" name="Future Microbiol.">
        <title>Characterization and in vitro testing of newly isolated lytic bacteriophages for the biocontrol of Pseudomonas aeruginosa.</title>
        <authorList>
            <person name="Harada L.K."/>
            <person name="Silva E.C."/>
            <person name="Rossi F.P."/>
            <person name="Cieza B."/>
            <person name="Oliveira T.J."/>
            <person name="Pereira C."/>
            <person name="Tomazetto G."/>
            <person name="Silva B.B."/>
            <person name="Squina F.M."/>
            <person name="Vila M.M."/>
            <person name="Setubal J.C."/>
            <person name="Ha T."/>
            <person name="da Silva A.M."/>
            <person name="Balcao V.M."/>
        </authorList>
    </citation>
    <scope>NUCLEOTIDE SEQUENCE [LARGE SCALE GENOMIC DNA]</scope>
</reference>
<name>A0A9E6U0C2_9CAUD</name>
<dbReference type="RefSeq" id="YP_010763199.1">
    <property type="nucleotide sequence ID" value="NC_073610.1"/>
</dbReference>
<proteinExistence type="predicted"/>
<dbReference type="KEGG" id="vg:80099918"/>
<organism evidence="1 2">
    <name type="scientific">Pseudomonas phage PhL_UNISO_PA-DSM_ph0034</name>
    <dbReference type="NCBI Taxonomy" id="2812900"/>
    <lineage>
        <taxon>Viruses</taxon>
        <taxon>Duplodnaviria</taxon>
        <taxon>Heunggongvirae</taxon>
        <taxon>Uroviricota</taxon>
        <taxon>Caudoviricetes</taxon>
        <taxon>Vandenendeviridae</taxon>
        <taxon>Skurskavirinae</taxon>
        <taxon>Pakpunavirus</taxon>
        <taxon>Pakpunavirus ph0034</taxon>
    </lineage>
</organism>
<dbReference type="GeneID" id="80099918"/>
<accession>A0A9E6U0C2</accession>
<dbReference type="EMBL" id="MW526259">
    <property type="protein sequence ID" value="QYC95159.1"/>
    <property type="molecule type" value="Genomic_DNA"/>
</dbReference>
<dbReference type="Proteomes" id="UP001054841">
    <property type="component" value="Segment"/>
</dbReference>
<evidence type="ECO:0000313" key="2">
    <source>
        <dbReference type="Proteomes" id="UP001054841"/>
    </source>
</evidence>